<accession>A0AAW2GNI3</accession>
<dbReference type="Proteomes" id="UP001430953">
    <property type="component" value="Unassembled WGS sequence"/>
</dbReference>
<name>A0AAW2GNI3_9HYME</name>
<protein>
    <submittedName>
        <fullName evidence="1">Uncharacterized protein</fullName>
    </submittedName>
</protein>
<gene>
    <name evidence="1" type="ORF">PUN28_004038</name>
</gene>
<organism evidence="1 2">
    <name type="scientific">Cardiocondyla obscurior</name>
    <dbReference type="NCBI Taxonomy" id="286306"/>
    <lineage>
        <taxon>Eukaryota</taxon>
        <taxon>Metazoa</taxon>
        <taxon>Ecdysozoa</taxon>
        <taxon>Arthropoda</taxon>
        <taxon>Hexapoda</taxon>
        <taxon>Insecta</taxon>
        <taxon>Pterygota</taxon>
        <taxon>Neoptera</taxon>
        <taxon>Endopterygota</taxon>
        <taxon>Hymenoptera</taxon>
        <taxon>Apocrita</taxon>
        <taxon>Aculeata</taxon>
        <taxon>Formicoidea</taxon>
        <taxon>Formicidae</taxon>
        <taxon>Myrmicinae</taxon>
        <taxon>Cardiocondyla</taxon>
    </lineage>
</organism>
<reference evidence="1 2" key="1">
    <citation type="submission" date="2023-03" db="EMBL/GenBank/DDBJ databases">
        <title>High recombination rates correlate with genetic variation in Cardiocondyla obscurior ants.</title>
        <authorList>
            <person name="Errbii M."/>
        </authorList>
    </citation>
    <scope>NUCLEOTIDE SEQUENCE [LARGE SCALE GENOMIC DNA]</scope>
    <source>
        <strain evidence="1">Alpha-2009</strain>
        <tissue evidence="1">Whole body</tissue>
    </source>
</reference>
<proteinExistence type="predicted"/>
<sequence>MNHTVAQQSLSRFSSSLNRLQTHAFFKSRSSIQIFQELSYILVFDLIAYNNNLHNDFAQYIFYVHFVSVPNVFTS</sequence>
<dbReference type="EMBL" id="JADYXP020000003">
    <property type="protein sequence ID" value="KAL0129077.1"/>
    <property type="molecule type" value="Genomic_DNA"/>
</dbReference>
<dbReference type="AlphaFoldDB" id="A0AAW2GNI3"/>
<keyword evidence="2" id="KW-1185">Reference proteome</keyword>
<comment type="caution">
    <text evidence="1">The sequence shown here is derived from an EMBL/GenBank/DDBJ whole genome shotgun (WGS) entry which is preliminary data.</text>
</comment>
<evidence type="ECO:0000313" key="1">
    <source>
        <dbReference type="EMBL" id="KAL0129077.1"/>
    </source>
</evidence>
<evidence type="ECO:0000313" key="2">
    <source>
        <dbReference type="Proteomes" id="UP001430953"/>
    </source>
</evidence>